<feature type="non-terminal residue" evidence="1">
    <location>
        <position position="87"/>
    </location>
</feature>
<gene>
    <name evidence="1" type="ORF">K466DRAFT_451437</name>
</gene>
<evidence type="ECO:0000313" key="1">
    <source>
        <dbReference type="EMBL" id="TFK86999.1"/>
    </source>
</evidence>
<dbReference type="AlphaFoldDB" id="A0A5C3PDI5"/>
<sequence>MHSGQTAHRLGKIPLVLGMPVMISQNFDVDGGVVNGTIGSLKSIRYRTDRSSGRRYLKSCVVSIPGLDGKALTGLECGDYPIMEDSV</sequence>
<dbReference type="EMBL" id="ML211173">
    <property type="protein sequence ID" value="TFK86999.1"/>
    <property type="molecule type" value="Genomic_DNA"/>
</dbReference>
<keyword evidence="2" id="KW-1185">Reference proteome</keyword>
<name>A0A5C3PDI5_9APHY</name>
<dbReference type="Proteomes" id="UP000308197">
    <property type="component" value="Unassembled WGS sequence"/>
</dbReference>
<proteinExistence type="predicted"/>
<evidence type="ECO:0000313" key="2">
    <source>
        <dbReference type="Proteomes" id="UP000308197"/>
    </source>
</evidence>
<reference evidence="1 2" key="1">
    <citation type="journal article" date="2019" name="Nat. Ecol. Evol.">
        <title>Megaphylogeny resolves global patterns of mushroom evolution.</title>
        <authorList>
            <person name="Varga T."/>
            <person name="Krizsan K."/>
            <person name="Foldi C."/>
            <person name="Dima B."/>
            <person name="Sanchez-Garcia M."/>
            <person name="Sanchez-Ramirez S."/>
            <person name="Szollosi G.J."/>
            <person name="Szarkandi J.G."/>
            <person name="Papp V."/>
            <person name="Albert L."/>
            <person name="Andreopoulos W."/>
            <person name="Angelini C."/>
            <person name="Antonin V."/>
            <person name="Barry K.W."/>
            <person name="Bougher N.L."/>
            <person name="Buchanan P."/>
            <person name="Buyck B."/>
            <person name="Bense V."/>
            <person name="Catcheside P."/>
            <person name="Chovatia M."/>
            <person name="Cooper J."/>
            <person name="Damon W."/>
            <person name="Desjardin D."/>
            <person name="Finy P."/>
            <person name="Geml J."/>
            <person name="Haridas S."/>
            <person name="Hughes K."/>
            <person name="Justo A."/>
            <person name="Karasinski D."/>
            <person name="Kautmanova I."/>
            <person name="Kiss B."/>
            <person name="Kocsube S."/>
            <person name="Kotiranta H."/>
            <person name="LaButti K.M."/>
            <person name="Lechner B.E."/>
            <person name="Liimatainen K."/>
            <person name="Lipzen A."/>
            <person name="Lukacs Z."/>
            <person name="Mihaltcheva S."/>
            <person name="Morgado L.N."/>
            <person name="Niskanen T."/>
            <person name="Noordeloos M.E."/>
            <person name="Ohm R.A."/>
            <person name="Ortiz-Santana B."/>
            <person name="Ovrebo C."/>
            <person name="Racz N."/>
            <person name="Riley R."/>
            <person name="Savchenko A."/>
            <person name="Shiryaev A."/>
            <person name="Soop K."/>
            <person name="Spirin V."/>
            <person name="Szebenyi C."/>
            <person name="Tomsovsky M."/>
            <person name="Tulloss R.E."/>
            <person name="Uehling J."/>
            <person name="Grigoriev I.V."/>
            <person name="Vagvolgyi C."/>
            <person name="Papp T."/>
            <person name="Martin F.M."/>
            <person name="Miettinen O."/>
            <person name="Hibbett D.S."/>
            <person name="Nagy L.G."/>
        </authorList>
    </citation>
    <scope>NUCLEOTIDE SEQUENCE [LARGE SCALE GENOMIC DNA]</scope>
    <source>
        <strain evidence="1 2">HHB13444</strain>
    </source>
</reference>
<protein>
    <recommendedName>
        <fullName evidence="3">DNA helicase</fullName>
    </recommendedName>
</protein>
<evidence type="ECO:0008006" key="3">
    <source>
        <dbReference type="Google" id="ProtNLM"/>
    </source>
</evidence>
<organism evidence="1 2">
    <name type="scientific">Polyporus arcularius HHB13444</name>
    <dbReference type="NCBI Taxonomy" id="1314778"/>
    <lineage>
        <taxon>Eukaryota</taxon>
        <taxon>Fungi</taxon>
        <taxon>Dikarya</taxon>
        <taxon>Basidiomycota</taxon>
        <taxon>Agaricomycotina</taxon>
        <taxon>Agaricomycetes</taxon>
        <taxon>Polyporales</taxon>
        <taxon>Polyporaceae</taxon>
        <taxon>Polyporus</taxon>
    </lineage>
</organism>
<dbReference type="InParanoid" id="A0A5C3PDI5"/>
<accession>A0A5C3PDI5</accession>